<gene>
    <name evidence="1" type="ORF">ACFODZ_01525</name>
</gene>
<evidence type="ECO:0000313" key="1">
    <source>
        <dbReference type="EMBL" id="MFC3192910.1"/>
    </source>
</evidence>
<accession>A0ABV7J7R1</accession>
<evidence type="ECO:0000313" key="2">
    <source>
        <dbReference type="Proteomes" id="UP001595533"/>
    </source>
</evidence>
<dbReference type="Proteomes" id="UP001595533">
    <property type="component" value="Unassembled WGS sequence"/>
</dbReference>
<protein>
    <submittedName>
        <fullName evidence="1">Uncharacterized protein</fullName>
    </submittedName>
</protein>
<proteinExistence type="predicted"/>
<reference evidence="2" key="1">
    <citation type="journal article" date="2019" name="Int. J. Syst. Evol. Microbiol.">
        <title>The Global Catalogue of Microorganisms (GCM) 10K type strain sequencing project: providing services to taxonomists for standard genome sequencing and annotation.</title>
        <authorList>
            <consortium name="The Broad Institute Genomics Platform"/>
            <consortium name="The Broad Institute Genome Sequencing Center for Infectious Disease"/>
            <person name="Wu L."/>
            <person name="Ma J."/>
        </authorList>
    </citation>
    <scope>NUCLEOTIDE SEQUENCE [LARGE SCALE GENOMIC DNA]</scope>
    <source>
        <strain evidence="2">KCTC 42953</strain>
    </source>
</reference>
<dbReference type="RefSeq" id="WP_077409576.1">
    <property type="nucleotide sequence ID" value="NZ_JBHRTS010000001.1"/>
</dbReference>
<dbReference type="EMBL" id="JBHRTS010000001">
    <property type="protein sequence ID" value="MFC3192910.1"/>
    <property type="molecule type" value="Genomic_DNA"/>
</dbReference>
<comment type="caution">
    <text evidence="1">The sequence shown here is derived from an EMBL/GenBank/DDBJ whole genome shotgun (WGS) entry which is preliminary data.</text>
</comment>
<name>A0ABV7J7R1_9GAMM</name>
<sequence length="62" mass="7126">MLPAKDMSENQDPNVQFLQKTILDMENELSNASFGGDRQKIPLLMKQLKEARRILAKMTGEY</sequence>
<keyword evidence="2" id="KW-1185">Reference proteome</keyword>
<organism evidence="1 2">
    <name type="scientific">Marinicella sediminis</name>
    <dbReference type="NCBI Taxonomy" id="1792834"/>
    <lineage>
        <taxon>Bacteria</taxon>
        <taxon>Pseudomonadati</taxon>
        <taxon>Pseudomonadota</taxon>
        <taxon>Gammaproteobacteria</taxon>
        <taxon>Lysobacterales</taxon>
        <taxon>Marinicellaceae</taxon>
        <taxon>Marinicella</taxon>
    </lineage>
</organism>